<dbReference type="EMBL" id="OU015569">
    <property type="protein sequence ID" value="CAG5096996.1"/>
    <property type="molecule type" value="Genomic_DNA"/>
</dbReference>
<proteinExistence type="predicted"/>
<sequence>MDSNGFKFSRPKTENGFGPSIIEVLNDEAGINMKSLGELASKGPLGEGWSEDEFLLFADIITDEAIFYGEYYGPDMVIGIIKRFLKERPGKTEFQAAWLSQFVRELMCGIEKYAESQSENEYLKTQRLLARVFDLWQDARSAKIRQELFRGVCALFDDFFIKKELKLPSKHLEFIKLTMLFQLGDRYLPEKSMAKKIVDLILRQEQPAPVQVFGFKFLQTLYAQGKNTKEIFENFDEFANYLEKNPSLAELCRKFQTLSAFDLIEKVMIGKKEFSNAYLSFQRKFGLMMIIIEGSDEVDFIPIFKHETKRTAIKRSKKYVFIKLEIESEELGGQELTIFFNRNSTFHGANTEDVVKREGPFFFTAEKEKSSSFETTTVSPVPASATRELKYDLEPHDRELAPLCRGFESQLKLKRTPANDENSMEEASPSKVSGKIRGSRGSTPGVPVESKNSSADVNLAPPPKKSEAKVLPNSDLPPETMAKLREKFATISQLMPRVEESIEEIESVKKQFDAHLEQREKAREDLRRNVEKVMKASGEHITVGERKKALALMLKEIMEKLIADMTRK</sequence>
<protein>
    <submittedName>
        <fullName evidence="3">Oidioi.mRNA.OKI2018_I69.XSR.g14883.t1.cds</fullName>
    </submittedName>
</protein>
<dbReference type="Proteomes" id="UP001158576">
    <property type="component" value="Chromosome XSR"/>
</dbReference>
<evidence type="ECO:0000313" key="4">
    <source>
        <dbReference type="Proteomes" id="UP001158576"/>
    </source>
</evidence>
<keyword evidence="1" id="KW-0175">Coiled coil</keyword>
<keyword evidence="4" id="KW-1185">Reference proteome</keyword>
<evidence type="ECO:0000256" key="1">
    <source>
        <dbReference type="SAM" id="Coils"/>
    </source>
</evidence>
<reference evidence="3 4" key="1">
    <citation type="submission" date="2021-04" db="EMBL/GenBank/DDBJ databases">
        <authorList>
            <person name="Bliznina A."/>
        </authorList>
    </citation>
    <scope>NUCLEOTIDE SEQUENCE [LARGE SCALE GENOMIC DNA]</scope>
</reference>
<name>A0ABN7SG98_OIKDI</name>
<gene>
    <name evidence="3" type="ORF">OKIOD_LOCUS6441</name>
</gene>
<organism evidence="3 4">
    <name type="scientific">Oikopleura dioica</name>
    <name type="common">Tunicate</name>
    <dbReference type="NCBI Taxonomy" id="34765"/>
    <lineage>
        <taxon>Eukaryota</taxon>
        <taxon>Metazoa</taxon>
        <taxon>Chordata</taxon>
        <taxon>Tunicata</taxon>
        <taxon>Appendicularia</taxon>
        <taxon>Copelata</taxon>
        <taxon>Oikopleuridae</taxon>
        <taxon>Oikopleura</taxon>
    </lineage>
</organism>
<feature type="coiled-coil region" evidence="1">
    <location>
        <begin position="498"/>
        <end position="536"/>
    </location>
</feature>
<evidence type="ECO:0000313" key="3">
    <source>
        <dbReference type="EMBL" id="CAG5096996.1"/>
    </source>
</evidence>
<feature type="region of interest" description="Disordered" evidence="2">
    <location>
        <begin position="412"/>
        <end position="477"/>
    </location>
</feature>
<accession>A0ABN7SG98</accession>
<evidence type="ECO:0000256" key="2">
    <source>
        <dbReference type="SAM" id="MobiDB-lite"/>
    </source>
</evidence>